<evidence type="ECO:0000313" key="4">
    <source>
        <dbReference type="EMBL" id="EWS80921.1"/>
    </source>
</evidence>
<dbReference type="SUPFAM" id="SSF50475">
    <property type="entry name" value="FMN-binding split barrel"/>
    <property type="match status" value="1"/>
</dbReference>
<evidence type="ECO:0000313" key="5">
    <source>
        <dbReference type="Proteomes" id="UP000023067"/>
    </source>
</evidence>
<evidence type="ECO:0000256" key="1">
    <source>
        <dbReference type="ARBA" id="ARBA00008898"/>
    </source>
</evidence>
<dbReference type="eggNOG" id="COG1853">
    <property type="taxonomic scope" value="Bacteria"/>
</dbReference>
<keyword evidence="5" id="KW-1185">Reference proteome</keyword>
<protein>
    <submittedName>
        <fullName evidence="4">Flavin reductase</fullName>
    </submittedName>
</protein>
<gene>
    <name evidence="4" type="ORF">BF93_00720</name>
</gene>
<feature type="domain" description="Flavin reductase like" evidence="3">
    <location>
        <begin position="46"/>
        <end position="188"/>
    </location>
</feature>
<reference evidence="4 5" key="1">
    <citation type="submission" date="2014-02" db="EMBL/GenBank/DDBJ databases">
        <title>Genome sequence of Brachybacterium phenoliresistens strain W13A50.</title>
        <authorList>
            <person name="Wang X."/>
        </authorList>
    </citation>
    <scope>NUCLEOTIDE SEQUENCE [LARGE SCALE GENOMIC DNA]</scope>
    <source>
        <strain evidence="4 5">W13A50</strain>
    </source>
</reference>
<dbReference type="GO" id="GO:0042602">
    <property type="term" value="F:riboflavin reductase (NADPH) activity"/>
    <property type="evidence" value="ECO:0007669"/>
    <property type="project" value="TreeGrafter"/>
</dbReference>
<sequence length="197" mass="21046">MLEISLRGALTFSPLAGLDDAPMTRTDRTCPDGQDPISPQRLRHAMGGFPTGVAVVAAELDGSLVGLAANSLVSVSLDPPLVSLSFARSSTTWPALRQAGRWGISLLGDEDVDLLTAMRRPASERFRDIPMDRSGGVPDVLGCLAVLTVEPVAEIDAGDHVLTLLHVRDLARDDEQLPLVFFGGGVHRLQDPPVHDR</sequence>
<dbReference type="InterPro" id="IPR002563">
    <property type="entry name" value="Flavin_Rdtase-like_dom"/>
</dbReference>
<dbReference type="InterPro" id="IPR050268">
    <property type="entry name" value="NADH-dep_flavin_reductase"/>
</dbReference>
<organism evidence="4 5">
    <name type="scientific">Brachybacterium phenoliresistens</name>
    <dbReference type="NCBI Taxonomy" id="396014"/>
    <lineage>
        <taxon>Bacteria</taxon>
        <taxon>Bacillati</taxon>
        <taxon>Actinomycetota</taxon>
        <taxon>Actinomycetes</taxon>
        <taxon>Micrococcales</taxon>
        <taxon>Dermabacteraceae</taxon>
        <taxon>Brachybacterium</taxon>
    </lineage>
</organism>
<dbReference type="Proteomes" id="UP000023067">
    <property type="component" value="Unassembled WGS sequence"/>
</dbReference>
<dbReference type="InterPro" id="IPR012349">
    <property type="entry name" value="Split_barrel_FMN-bd"/>
</dbReference>
<dbReference type="PANTHER" id="PTHR30466:SF11">
    <property type="entry name" value="FLAVIN-DEPENDENT MONOOXYGENASE, REDUCTASE SUBUNIT HSAB"/>
    <property type="match status" value="1"/>
</dbReference>
<dbReference type="AlphaFoldDB" id="Z9JSZ7"/>
<dbReference type="PATRIC" id="fig|396014.3.peg.2184"/>
<dbReference type="PANTHER" id="PTHR30466">
    <property type="entry name" value="FLAVIN REDUCTASE"/>
    <property type="match status" value="1"/>
</dbReference>
<comment type="similarity">
    <text evidence="1">Belongs to the non-flavoprotein flavin reductase family.</text>
</comment>
<proteinExistence type="inferred from homology"/>
<keyword evidence="2" id="KW-0560">Oxidoreductase</keyword>
<dbReference type="Gene3D" id="2.30.110.10">
    <property type="entry name" value="Electron Transport, Fmn-binding Protein, Chain A"/>
    <property type="match status" value="1"/>
</dbReference>
<dbReference type="Pfam" id="PF01613">
    <property type="entry name" value="Flavin_Reduct"/>
    <property type="match status" value="1"/>
</dbReference>
<dbReference type="STRING" id="396014.BF93_00720"/>
<evidence type="ECO:0000259" key="3">
    <source>
        <dbReference type="SMART" id="SM00903"/>
    </source>
</evidence>
<dbReference type="HOGENOM" id="CLU_059021_1_0_11"/>
<evidence type="ECO:0000256" key="2">
    <source>
        <dbReference type="ARBA" id="ARBA00023002"/>
    </source>
</evidence>
<comment type="caution">
    <text evidence="4">The sequence shown here is derived from an EMBL/GenBank/DDBJ whole genome shotgun (WGS) entry which is preliminary data.</text>
</comment>
<name>Z9JSZ7_9MICO</name>
<dbReference type="GO" id="GO:0010181">
    <property type="term" value="F:FMN binding"/>
    <property type="evidence" value="ECO:0007669"/>
    <property type="project" value="InterPro"/>
</dbReference>
<dbReference type="SMART" id="SM00903">
    <property type="entry name" value="Flavin_Reduct"/>
    <property type="match status" value="1"/>
</dbReference>
<dbReference type="EMBL" id="JDYK01000010">
    <property type="protein sequence ID" value="EWS80921.1"/>
    <property type="molecule type" value="Genomic_DNA"/>
</dbReference>
<accession>Z9JSZ7</accession>